<evidence type="ECO:0000259" key="2">
    <source>
        <dbReference type="Pfam" id="PF13193"/>
    </source>
</evidence>
<evidence type="ECO:0000313" key="4">
    <source>
        <dbReference type="Proteomes" id="UP000321034"/>
    </source>
</evidence>
<dbReference type="InterPro" id="IPR045851">
    <property type="entry name" value="AMP-bd_C_sf"/>
</dbReference>
<dbReference type="PROSITE" id="PS00455">
    <property type="entry name" value="AMP_BINDING"/>
    <property type="match status" value="1"/>
</dbReference>
<dbReference type="Pfam" id="PF00501">
    <property type="entry name" value="AMP-binding"/>
    <property type="match status" value="1"/>
</dbReference>
<proteinExistence type="predicted"/>
<dbReference type="InterPro" id="IPR042099">
    <property type="entry name" value="ANL_N_sf"/>
</dbReference>
<dbReference type="Gene3D" id="3.40.50.12780">
    <property type="entry name" value="N-terminal domain of ligase-like"/>
    <property type="match status" value="1"/>
</dbReference>
<dbReference type="RefSeq" id="WP_147895309.1">
    <property type="nucleotide sequence ID" value="NZ_BAAANR010000001.1"/>
</dbReference>
<dbReference type="GO" id="GO:0016877">
    <property type="term" value="F:ligase activity, forming carbon-sulfur bonds"/>
    <property type="evidence" value="ECO:0007669"/>
    <property type="project" value="UniProtKB-ARBA"/>
</dbReference>
<dbReference type="PANTHER" id="PTHR43767">
    <property type="entry name" value="LONG-CHAIN-FATTY-ACID--COA LIGASE"/>
    <property type="match status" value="1"/>
</dbReference>
<dbReference type="InterPro" id="IPR050237">
    <property type="entry name" value="ATP-dep_AMP-bd_enzyme"/>
</dbReference>
<dbReference type="Gene3D" id="3.30.300.30">
    <property type="match status" value="1"/>
</dbReference>
<dbReference type="InterPro" id="IPR000873">
    <property type="entry name" value="AMP-dep_synth/lig_dom"/>
</dbReference>
<keyword evidence="4" id="KW-1185">Reference proteome</keyword>
<dbReference type="Pfam" id="PF13193">
    <property type="entry name" value="AMP-binding_C"/>
    <property type="match status" value="1"/>
</dbReference>
<feature type="domain" description="AMP-dependent synthetase/ligase" evidence="1">
    <location>
        <begin position="11"/>
        <end position="388"/>
    </location>
</feature>
<dbReference type="EMBL" id="VRSV01000002">
    <property type="protein sequence ID" value="TXK10111.1"/>
    <property type="molecule type" value="Genomic_DNA"/>
</dbReference>
<evidence type="ECO:0000313" key="3">
    <source>
        <dbReference type="EMBL" id="TXK10111.1"/>
    </source>
</evidence>
<feature type="domain" description="AMP-binding enzyme C-terminal" evidence="2">
    <location>
        <begin position="442"/>
        <end position="517"/>
    </location>
</feature>
<evidence type="ECO:0000259" key="1">
    <source>
        <dbReference type="Pfam" id="PF00501"/>
    </source>
</evidence>
<dbReference type="Proteomes" id="UP000321034">
    <property type="component" value="Unassembled WGS sequence"/>
</dbReference>
<sequence>MEAHYADLWHRIAQAVPDRPAIVTVGEGSMTYGEFDDAASRFAALVAELGLRRDDKVSILLHNRPEWLVTFAGSIRVGIVPVSLNFRYRAHEVARLLDDSDSAAVVYAASLAPVVAEAVSILGRPIALLQVQDVDAELLPGAMDFREHLARDPLAYEDPVDGDFFMYTGGTTGAPKAAVWSVRQMLSMQVYNAYVTAGRPLPQTPEDVVRLATDPAHGRIIALALSPYMHGTALTTVINALLLGGTVVVLPTAKFDPVGAVRAIVDERVTRVAVAGDAIALPLLEAAEEMGITELPLLESVLSSGMRFSDTTKARLHALGPVVITDILASTEGGAVALGITRSVDDLPARFRLTPGTVILDDALEEVQSLPGAAGRIAFTGGMPRGYYKDAAKTAANFVEIRGRRHIIAGDLVRVEADGYIELLGRGATVVNSGGEKVFPAEVEESLLGHPAVRDAVVFGIPDDRWGEVVAAAIAVDDPSSLSRSEVISHVGAELAGYKKPKRLLVVADLERSGSGKVDLARLRARLLQEETQ</sequence>
<gene>
    <name evidence="3" type="ORF">FVP77_14720</name>
</gene>
<dbReference type="InterPro" id="IPR020845">
    <property type="entry name" value="AMP-binding_CS"/>
</dbReference>
<name>A0A5C8HYL1_9MICO</name>
<reference evidence="3 4" key="1">
    <citation type="submission" date="2019-08" db="EMBL/GenBank/DDBJ databases">
        <authorList>
            <person name="Dong K."/>
        </authorList>
    </citation>
    <scope>NUCLEOTIDE SEQUENCE [LARGE SCALE GENOMIC DNA]</scope>
    <source>
        <strain evidence="3 4">JCM14558</strain>
    </source>
</reference>
<comment type="caution">
    <text evidence="3">The sequence shown here is derived from an EMBL/GenBank/DDBJ whole genome shotgun (WGS) entry which is preliminary data.</text>
</comment>
<accession>A0A5C8HYL1</accession>
<organism evidence="3 4">
    <name type="scientific">Microbacterium hatanonis</name>
    <dbReference type="NCBI Taxonomy" id="404366"/>
    <lineage>
        <taxon>Bacteria</taxon>
        <taxon>Bacillati</taxon>
        <taxon>Actinomycetota</taxon>
        <taxon>Actinomycetes</taxon>
        <taxon>Micrococcales</taxon>
        <taxon>Microbacteriaceae</taxon>
        <taxon>Microbacterium</taxon>
    </lineage>
</organism>
<dbReference type="SUPFAM" id="SSF56801">
    <property type="entry name" value="Acetyl-CoA synthetase-like"/>
    <property type="match status" value="1"/>
</dbReference>
<dbReference type="InterPro" id="IPR025110">
    <property type="entry name" value="AMP-bd_C"/>
</dbReference>
<dbReference type="PANTHER" id="PTHR43767:SF10">
    <property type="entry name" value="SURFACTIN SYNTHASE SUBUNIT 1"/>
    <property type="match status" value="1"/>
</dbReference>
<dbReference type="AlphaFoldDB" id="A0A5C8HYL1"/>
<dbReference type="OrthoDB" id="3443462at2"/>
<protein>
    <submittedName>
        <fullName evidence="3">AMP-binding protein</fullName>
    </submittedName>
</protein>